<dbReference type="OrthoDB" id="3078372at2"/>
<dbReference type="EMBL" id="PGVE01000086">
    <property type="protein sequence ID" value="PLS01935.1"/>
    <property type="molecule type" value="Genomic_DNA"/>
</dbReference>
<proteinExistence type="predicted"/>
<dbReference type="AlphaFoldDB" id="A0A2N5H8V9"/>
<evidence type="ECO:0000313" key="2">
    <source>
        <dbReference type="Proteomes" id="UP000234950"/>
    </source>
</evidence>
<sequence length="184" mass="22002">MPNGSHRFSGENQEINDLALMFQINYQAVSDYKSKIIKQIREGHEVPEEFLFMTFDEVEIQFTKLLREIENSFCLNLIASIEARFRMDYIVRATDRLRDQLSREFRNIYREYEEKVGLEELILEKWKIHYPEIKSYISAYIGALKYRHWLAHGRYWKPKLGRNYDAISVFPICEGVIENVSFCV</sequence>
<dbReference type="Proteomes" id="UP000234950">
    <property type="component" value="Unassembled WGS sequence"/>
</dbReference>
<accession>A0A2N5H8V9</accession>
<organism evidence="1 2">
    <name type="scientific">Neobacillus cucumis</name>
    <dbReference type="NCBI Taxonomy" id="1740721"/>
    <lineage>
        <taxon>Bacteria</taxon>
        <taxon>Bacillati</taxon>
        <taxon>Bacillota</taxon>
        <taxon>Bacilli</taxon>
        <taxon>Bacillales</taxon>
        <taxon>Bacillaceae</taxon>
        <taxon>Neobacillus</taxon>
    </lineage>
</organism>
<keyword evidence="2" id="KW-1185">Reference proteome</keyword>
<comment type="caution">
    <text evidence="1">The sequence shown here is derived from an EMBL/GenBank/DDBJ whole genome shotgun (WGS) entry which is preliminary data.</text>
</comment>
<protein>
    <submittedName>
        <fullName evidence="1">Uncharacterized protein</fullName>
    </submittedName>
</protein>
<dbReference type="RefSeq" id="WP_101650692.1">
    <property type="nucleotide sequence ID" value="NZ_PGVE01000086.1"/>
</dbReference>
<gene>
    <name evidence="1" type="ORF">CVD27_22730</name>
</gene>
<evidence type="ECO:0000313" key="1">
    <source>
        <dbReference type="EMBL" id="PLS01935.1"/>
    </source>
</evidence>
<reference evidence="1 2" key="1">
    <citation type="submission" date="2017-11" db="EMBL/GenBank/DDBJ databases">
        <title>Comparitive Functional Genomics of Dry Heat Resistant strains isolated from the Viking Spacecraft.</title>
        <authorList>
            <person name="Seuylemezian A."/>
            <person name="Cooper K."/>
            <person name="Vaishampayan P."/>
        </authorList>
    </citation>
    <scope>NUCLEOTIDE SEQUENCE [LARGE SCALE GENOMIC DNA]</scope>
    <source>
        <strain evidence="1 2">V32-6</strain>
    </source>
</reference>
<name>A0A2N5H8V9_9BACI</name>